<dbReference type="SUPFAM" id="SSF63829">
    <property type="entry name" value="Calcium-dependent phosphotriesterase"/>
    <property type="match status" value="1"/>
</dbReference>
<feature type="transmembrane region" description="Helical" evidence="4">
    <location>
        <begin position="2477"/>
        <end position="2496"/>
    </location>
</feature>
<keyword evidence="1" id="KW-0732">Signal</keyword>
<evidence type="ECO:0000313" key="8">
    <source>
        <dbReference type="EMBL" id="GGA73535.1"/>
    </source>
</evidence>
<dbReference type="Pfam" id="PF01436">
    <property type="entry name" value="NHL"/>
    <property type="match status" value="1"/>
</dbReference>
<evidence type="ECO:0008006" key="10">
    <source>
        <dbReference type="Google" id="ProtNLM"/>
    </source>
</evidence>
<dbReference type="Gene3D" id="2.30.30.100">
    <property type="match status" value="2"/>
</dbReference>
<keyword evidence="4" id="KW-0472">Membrane</keyword>
<feature type="domain" description="Bacterial Ig-like" evidence="6">
    <location>
        <begin position="2284"/>
        <end position="2364"/>
    </location>
</feature>
<sequence length="2534" mass="250420">MVGLCFASINGFGQTKPATTTNLTITSGGTAVTSVTSGSVVTLTATVNAGVTAVRPGQVNFCDATAKSCTDIHLLGTAQLTGSGTATLVFRPGTGSHSFKAVFAGTNTYAGSASGASTLTVTGTPGPIASAATVTESGSWGNYQLTATVTEAGRTAAPTGAVSFQDANHGNSVLTTGTLGTAVAGVGWPNPKSINAAGSKFVLVADLNRDGIPDLVVNDNPVVIYLGRADGTYTEAPVPSISGPTAGSVAVADFNGDGIPDLAVAMYSSSAVSILLGNGDGTFGTPIQANLPSGDTNPSQLLTADFNGDGIADLAVINSYGSTISILFGNGDGTFTMAAAPSISVRPSAVAIGDFNGDGKTDLAVGDAYSDLITILLGNGDGTFTTAGTVHSGTNGGTSDGLEIATADFNGDGKLDLAVAAGGVGGTSESVTILTGNGDGSFNPSSSVQGSNATSVTWIQVADFNQDGVPDVVLADASGNVNVLLNNGSGSFGGDIPVVTGLSVPYYLMVGVGDLNGDGYPDIAAGGYYNSTLGLYLTEPTETATASANISLPAGMHQTDVSYAGDSNYNASVSGTIPLWGVPPTTATTLTLTAGGSAVTSVTPGTAVTLTATVAAGTSPVTTGQVNFCDASATYCSDVHILGTGVLTSSGTATFKFVPGAGTHSYKAVLVEDGYGASSSSNPVSLTVGPAPSPVYTDMTAISAGGYAANYSLTATVVGYGGTAAPTGNVSFLDTSFGNTSLGTAALGTSKSGFGWLISQTPALSYAPVGEVEGDFNGDGIPDLALLWSTNSFSGGPYSVTIFFGGANGTFTTGPTTAVTGMQLYSSSMIAGDFNGDGKTDLAMLNSSTGYGTSNVTVMLGNGDGTFAAPQTTQGYNPGPVGGDVVQGSMVAADFNGDGKMDLAVVGGLVGSGEVTIFLGKGDGTFTSMGTSYGYSSSFNVIAAGDFNGDGVPDLVVANYFAPSGATVLLGKGDGTFTALPTQIPVNTFVDSIAVGDFNSDGVTDLAFGYSGGVGVFLGNGDGSFKQATGSPFAGAGLSLVAGDFNQDGKLDLAGLDTYNDQIDLLIGAGDGTFAAYVTTPNVSRGTGLFALVAGDFDSDGVPDLAMLTQYVDTASILLTEPTQTATATITDIAPVGAGTHNVEASYAGDGNYSPSASPTTPLTAGLRPVVISPAGGTYSSVSTITMSESIPGATIYYSALGPVQTNGFVPYTGPITLAVGGNETIQAYASETGYVQSTYTSATFALNFPVAPAPVISPAGGSSGGPQSVTISDSVAGAAIYYTTDGTIPTLNSTLYTGPIMVSASETVAAIAAPSGYTPSSAVAGQFFIGLSQSSYIYTIAGNDSWGYSGDGGLATVASLNSPQASVEDSSGNIYIADSGNNVVRKVAVGSGVITTVAGTGIASYSGDGGPATSAQLQLPYALAIDGAGNLYIADEGNRVVRMVAASTGTITTVAGNPTASSVGDGGAATSAQLQNPRGLALDSAGNLYISDASRVRKVSAGTGIITTVAGTGTYGYTGDNGPATSATLSYAQGLAIDTVGNLYIADGGNNAIRKITASTGVITTVAGSGPIVSGSSFSGDGGPATSARLLGPQGVAVDAAGNLYISDTNNYVVREVTASNGIINTIVGHPQTCSSMSGDGEVAIDSVICYPGGITLDSAGNIYIAEIRAHRIRKVSVAAAPPTAVTAAPVFNQPVGTYANPPAVSVTSATTGAEIYLTLDGSVPTTAGAGYRGPITVTGSAKVQAVAVAPGFLPSAPVSASYTITNPPVAVVTTVAGTGAFGIAEAGEQAIDAKLRNPEGLAFDAAGNLYIADPVSNTVWMVGATTGTISVAVGTPGTSGYSGNGGPATSALLNNPTHIAFDGAGNMYVADTFNNVVREVAAATGKINIFAGGSGSFSNIGDGGPATSANLASPQGLVFDSAGNLYIADSAHGRVRMVSASTGIISTVAGGGTGALGDGGPATSATLKSPVDLALDGHGNLYIADSADGRIRLVNAATDTISTVAGNGNTGESGDGGPATNAEIDPIGIALDGTGNLYISNEVNEVRRVPASGGVITTVAGSGYTGFSGDGGSATMAEFCVPDGLAFDKSGSLYIADWCNYRVRRVTFSGAAATPDFHLAPGTYTSAQTVTITDQTPGAVLYYTTDGSTPTAASPQYSGPISMTSTETLKVIAVATGYTVSSVASAAYVVGPVVPAITWAVPAPITYGTPLGSAQLDAVTTVAGTFVYSPQPGMVLSAGQQTLTATFTPSDTTDYKTAMASVILTVKTATPGVSSVGSSLNPSLVSDLVTFTATVTSPSGGTPSGTVTFLDGTAQLGSGTLSGGTATFTTSALSAGNHAITVSYSGDQNFAPVTSAPLAQMVESFSISNSSTGSSSVTVSPGGQASFALVAMPPSTGAALTFAVAGLPPGATATFSPSTVAVGTGATNVTLTVTLPNTTAMLFNGIPLRRSTLPILLGLMLLPIGGRLRRASRQGFRFICLCLVMFGVTAFISGCAGSSSTQSTPHPQAYPLTVIASSGSLAQSITLTLNVQ</sequence>
<dbReference type="SMART" id="SM00191">
    <property type="entry name" value="Int_alpha"/>
    <property type="match status" value="6"/>
</dbReference>
<evidence type="ECO:0000259" key="5">
    <source>
        <dbReference type="Pfam" id="PF13290"/>
    </source>
</evidence>
<keyword evidence="4" id="KW-0812">Transmembrane</keyword>
<evidence type="ECO:0000259" key="6">
    <source>
        <dbReference type="Pfam" id="PF16640"/>
    </source>
</evidence>
<keyword evidence="3" id="KW-0325">Glycoprotein</keyword>
<dbReference type="PANTHER" id="PTHR46388:SF2">
    <property type="entry name" value="NHL REPEAT-CONTAINING PROTEIN 2"/>
    <property type="match status" value="1"/>
</dbReference>
<keyword evidence="4" id="KW-1133">Transmembrane helix</keyword>
<evidence type="ECO:0000259" key="7">
    <source>
        <dbReference type="Pfam" id="PF25021"/>
    </source>
</evidence>
<comment type="caution">
    <text evidence="8">The sequence shown here is derived from an EMBL/GenBank/DDBJ whole genome shotgun (WGS) entry which is preliminary data.</text>
</comment>
<reference evidence="8" key="2">
    <citation type="submission" date="2020-09" db="EMBL/GenBank/DDBJ databases">
        <authorList>
            <person name="Sun Q."/>
            <person name="Zhou Y."/>
        </authorList>
    </citation>
    <scope>NUCLEOTIDE SEQUENCE</scope>
    <source>
        <strain evidence="8">CGMCC 1.15447</strain>
    </source>
</reference>
<dbReference type="InterPro" id="IPR013783">
    <property type="entry name" value="Ig-like_fold"/>
</dbReference>
<dbReference type="SUPFAM" id="SSF101898">
    <property type="entry name" value="NHL repeat"/>
    <property type="match status" value="2"/>
</dbReference>
<dbReference type="CDD" id="cd14953">
    <property type="entry name" value="NHL_like_1"/>
    <property type="match status" value="1"/>
</dbReference>
<dbReference type="EMBL" id="BMJB01000001">
    <property type="protein sequence ID" value="GGA73535.1"/>
    <property type="molecule type" value="Genomic_DNA"/>
</dbReference>
<feature type="domain" description="GH29D-like beta-sandwich" evidence="5">
    <location>
        <begin position="1174"/>
        <end position="1239"/>
    </location>
</feature>
<dbReference type="InterPro" id="IPR056822">
    <property type="entry name" value="TEN_NHL"/>
</dbReference>
<dbReference type="Pfam" id="PF25021">
    <property type="entry name" value="TEN_NHL"/>
    <property type="match status" value="2"/>
</dbReference>
<dbReference type="Pfam" id="PF13517">
    <property type="entry name" value="FG-GAP_3"/>
    <property type="match status" value="6"/>
</dbReference>
<proteinExistence type="predicted"/>
<dbReference type="PROSITE" id="PS50194">
    <property type="entry name" value="FILAMIN_REPEAT"/>
    <property type="match status" value="1"/>
</dbReference>
<dbReference type="Gene3D" id="2.60.40.10">
    <property type="entry name" value="Immunoglobulins"/>
    <property type="match status" value="3"/>
</dbReference>
<dbReference type="InterPro" id="IPR001258">
    <property type="entry name" value="NHL_repeat"/>
</dbReference>
<dbReference type="InterPro" id="IPR013517">
    <property type="entry name" value="FG-GAP"/>
</dbReference>
<feature type="domain" description="Bacterial Ig-like" evidence="6">
    <location>
        <begin position="31"/>
        <end position="122"/>
    </location>
</feature>
<gene>
    <name evidence="8" type="ORF">GCM10011507_26400</name>
</gene>
<dbReference type="InterPro" id="IPR059177">
    <property type="entry name" value="GH29D-like_dom"/>
</dbReference>
<dbReference type="Pfam" id="PF13290">
    <property type="entry name" value="CHB_HEX_C_1"/>
    <property type="match status" value="4"/>
</dbReference>
<evidence type="ECO:0000256" key="1">
    <source>
        <dbReference type="ARBA" id="ARBA00022729"/>
    </source>
</evidence>
<feature type="domain" description="Teneurin NHL" evidence="7">
    <location>
        <begin position="1462"/>
        <end position="1513"/>
    </location>
</feature>
<evidence type="ECO:0000256" key="4">
    <source>
        <dbReference type="SAM" id="Phobius"/>
    </source>
</evidence>
<evidence type="ECO:0000256" key="3">
    <source>
        <dbReference type="ARBA" id="ARBA00023180"/>
    </source>
</evidence>
<dbReference type="Proteomes" id="UP000648801">
    <property type="component" value="Unassembled WGS sequence"/>
</dbReference>
<feature type="transmembrane region" description="Helical" evidence="4">
    <location>
        <begin position="2453"/>
        <end position="2470"/>
    </location>
</feature>
<feature type="domain" description="GH29D-like beta-sandwich" evidence="5">
    <location>
        <begin position="1697"/>
        <end position="1758"/>
    </location>
</feature>
<dbReference type="InterPro" id="IPR032109">
    <property type="entry name" value="Big_3_5"/>
</dbReference>
<dbReference type="InterPro" id="IPR028994">
    <property type="entry name" value="Integrin_alpha_N"/>
</dbReference>
<dbReference type="InterPro" id="IPR011042">
    <property type="entry name" value="6-blade_b-propeller_TolB-like"/>
</dbReference>
<dbReference type="Gene3D" id="2.130.10.130">
    <property type="entry name" value="Integrin alpha, N-terminal"/>
    <property type="match status" value="4"/>
</dbReference>
<protein>
    <recommendedName>
        <fullName evidence="10">Bacterial Ig-like domain-containing protein</fullName>
    </recommendedName>
</protein>
<dbReference type="InterPro" id="IPR013519">
    <property type="entry name" value="Int_alpha_beta-p"/>
</dbReference>
<evidence type="ECO:0000313" key="9">
    <source>
        <dbReference type="Proteomes" id="UP000648801"/>
    </source>
</evidence>
<feature type="domain" description="GH29D-like beta-sandwich" evidence="5">
    <location>
        <begin position="1259"/>
        <end position="1324"/>
    </location>
</feature>
<dbReference type="Pfam" id="PF16640">
    <property type="entry name" value="Big_3_5"/>
    <property type="match status" value="2"/>
</dbReference>
<accession>A0A916W6Y0</accession>
<keyword evidence="9" id="KW-1185">Reference proteome</keyword>
<name>A0A916W6Y0_9BACT</name>
<feature type="domain" description="GH29D-like beta-sandwich" evidence="5">
    <location>
        <begin position="2122"/>
        <end position="2186"/>
    </location>
</feature>
<dbReference type="Gene3D" id="2.120.10.30">
    <property type="entry name" value="TolB, C-terminal domain"/>
    <property type="match status" value="6"/>
</dbReference>
<organism evidence="8 9">
    <name type="scientific">Edaphobacter acidisoli</name>
    <dbReference type="NCBI Taxonomy" id="2040573"/>
    <lineage>
        <taxon>Bacteria</taxon>
        <taxon>Pseudomonadati</taxon>
        <taxon>Acidobacteriota</taxon>
        <taxon>Terriglobia</taxon>
        <taxon>Terriglobales</taxon>
        <taxon>Acidobacteriaceae</taxon>
        <taxon>Edaphobacter</taxon>
    </lineage>
</organism>
<reference evidence="8" key="1">
    <citation type="journal article" date="2014" name="Int. J. Syst. Evol. Microbiol.">
        <title>Complete genome sequence of Corynebacterium casei LMG S-19264T (=DSM 44701T), isolated from a smear-ripened cheese.</title>
        <authorList>
            <consortium name="US DOE Joint Genome Institute (JGI-PGF)"/>
            <person name="Walter F."/>
            <person name="Albersmeier A."/>
            <person name="Kalinowski J."/>
            <person name="Ruckert C."/>
        </authorList>
    </citation>
    <scope>NUCLEOTIDE SEQUENCE</scope>
    <source>
        <strain evidence="8">CGMCC 1.15447</strain>
    </source>
</reference>
<feature type="domain" description="Teneurin NHL" evidence="7">
    <location>
        <begin position="1580"/>
        <end position="1636"/>
    </location>
</feature>
<evidence type="ECO:0000256" key="2">
    <source>
        <dbReference type="ARBA" id="ARBA00022737"/>
    </source>
</evidence>
<dbReference type="SUPFAM" id="SSF69318">
    <property type="entry name" value="Integrin alpha N-terminal domain"/>
    <property type="match status" value="3"/>
</dbReference>
<dbReference type="InterPro" id="IPR017868">
    <property type="entry name" value="Filamin/ABP280_repeat-like"/>
</dbReference>
<dbReference type="Gene3D" id="2.40.128.340">
    <property type="match status" value="1"/>
</dbReference>
<keyword evidence="2" id="KW-0677">Repeat</keyword>
<dbReference type="PANTHER" id="PTHR46388">
    <property type="entry name" value="NHL REPEAT-CONTAINING PROTEIN 2"/>
    <property type="match status" value="1"/>
</dbReference>